<dbReference type="Proteomes" id="UP001576780">
    <property type="component" value="Unassembled WGS sequence"/>
</dbReference>
<gene>
    <name evidence="2" type="ORF">ACE1CA_26220</name>
</gene>
<protein>
    <submittedName>
        <fullName evidence="2">Uncharacterized protein</fullName>
    </submittedName>
</protein>
<organism evidence="2 3">
    <name type="scientific">Floridaenema evergladense BLCC-F167</name>
    <dbReference type="NCBI Taxonomy" id="3153639"/>
    <lineage>
        <taxon>Bacteria</taxon>
        <taxon>Bacillati</taxon>
        <taxon>Cyanobacteriota</taxon>
        <taxon>Cyanophyceae</taxon>
        <taxon>Oscillatoriophycideae</taxon>
        <taxon>Aerosakkonematales</taxon>
        <taxon>Aerosakkonemataceae</taxon>
        <taxon>Floridanema</taxon>
        <taxon>Floridanema evergladense</taxon>
    </lineage>
</organism>
<accession>A0ABV4WSF0</accession>
<feature type="chain" id="PRO_5045611879" evidence="1">
    <location>
        <begin position="28"/>
        <end position="278"/>
    </location>
</feature>
<dbReference type="RefSeq" id="WP_413280349.1">
    <property type="nucleotide sequence ID" value="NZ_JBHFNT010000231.1"/>
</dbReference>
<sequence>MKSILKTTILVTAAISAICLYNVPAKANSAVRRISIEAATGSTGTPLNLGISSGYGLNISLIPTGEIIEKVWLDDPSWLTTDVDGCLEGLSTNNCDKPGATVLHLRRIQQLNFPGLAQSSNKSTLLTLVTRGTQGRRVYVFRIQLNPPSKTPPQYHTVEVVQETQPTAPTITAASLQRVNFVTNSNSRVNNQSIERIEKGITLSVERQWLRQGSPLWYRLAYFLTNLRQGIPLEQARVSSQLSVQLVNRLHQLGSSVEPVFPSGNGLLATQEEVEFRW</sequence>
<reference evidence="2 3" key="1">
    <citation type="submission" date="2024-09" db="EMBL/GenBank/DDBJ databases">
        <title>Floridaenema gen nov. (Aerosakkonemataceae, Aerosakkonematales ord. nov., Cyanobacteria) from benthic tropical and subtropical fresh waters, with the description of four new species.</title>
        <authorList>
            <person name="Moretto J.A."/>
            <person name="Berthold D.E."/>
            <person name="Lefler F.W."/>
            <person name="Huang I.-S."/>
            <person name="Laughinghouse H. IV."/>
        </authorList>
    </citation>
    <scope>NUCLEOTIDE SEQUENCE [LARGE SCALE GENOMIC DNA]</scope>
    <source>
        <strain evidence="2 3">BLCC-F167</strain>
    </source>
</reference>
<name>A0ABV4WSF0_9CYAN</name>
<evidence type="ECO:0000256" key="1">
    <source>
        <dbReference type="SAM" id="SignalP"/>
    </source>
</evidence>
<keyword evidence="3" id="KW-1185">Reference proteome</keyword>
<dbReference type="EMBL" id="JBHFNT010000231">
    <property type="protein sequence ID" value="MFB2838012.1"/>
    <property type="molecule type" value="Genomic_DNA"/>
</dbReference>
<comment type="caution">
    <text evidence="2">The sequence shown here is derived from an EMBL/GenBank/DDBJ whole genome shotgun (WGS) entry which is preliminary data.</text>
</comment>
<proteinExistence type="predicted"/>
<evidence type="ECO:0000313" key="2">
    <source>
        <dbReference type="EMBL" id="MFB2838012.1"/>
    </source>
</evidence>
<feature type="signal peptide" evidence="1">
    <location>
        <begin position="1"/>
        <end position="27"/>
    </location>
</feature>
<keyword evidence="1" id="KW-0732">Signal</keyword>
<evidence type="ECO:0000313" key="3">
    <source>
        <dbReference type="Proteomes" id="UP001576780"/>
    </source>
</evidence>